<dbReference type="GO" id="GO:0016020">
    <property type="term" value="C:membrane"/>
    <property type="evidence" value="ECO:0007669"/>
    <property type="project" value="UniProtKB-SubCell"/>
</dbReference>
<keyword evidence="8 10" id="KW-0472">Membrane</keyword>
<dbReference type="GO" id="GO:0080019">
    <property type="term" value="F:alcohol-forming very long-chain fatty acyl-CoA reductase activity"/>
    <property type="evidence" value="ECO:0007669"/>
    <property type="project" value="InterPro"/>
</dbReference>
<reference evidence="13" key="1">
    <citation type="journal article" date="2023" name="G3 (Bethesda)">
        <title>Whole genome assemblies of Zophobas morio and Tenebrio molitor.</title>
        <authorList>
            <person name="Kaur S."/>
            <person name="Stinson S.A."/>
            <person name="diCenzo G.C."/>
        </authorList>
    </citation>
    <scope>NUCLEOTIDE SEQUENCE</scope>
    <source>
        <strain evidence="13">QUZm001</strain>
    </source>
</reference>
<evidence type="ECO:0000256" key="7">
    <source>
        <dbReference type="ARBA" id="ARBA00023098"/>
    </source>
</evidence>
<dbReference type="FunFam" id="3.40.50.720:FF:000143">
    <property type="entry name" value="Fatty acyl-CoA reductase"/>
    <property type="match status" value="1"/>
</dbReference>
<evidence type="ECO:0000313" key="14">
    <source>
        <dbReference type="Proteomes" id="UP001168821"/>
    </source>
</evidence>
<sequence length="512" mass="58872">MKKPTIPEFYRNKTIFITGGSGFIGKVLVEKLLRSCPDLKTIYLLLREKKGVAPEERIKTIIDLPLFDVLKSTNPDSLNKIKVVVGDVRELDLGLNLQERQLLIDEVNVVFHGAASVRFDDSLTDAVIMNIRGTREVAKLALEMKNLDVLVHVSTTYCNTDRKVVEEKLHPAIADWEKTIEIVEKRNKHTMNVITEKYIHPQPNTYTFAKSLGEHVVYDLCDGKIPVVVYRPSIVVHTAQEPMPGWIDNFNGPIGLMVGSGKGIIRTIYCDGNTITDCVPVDMTVKAMIISSWKQATFKNPNQRLTTSFYNGSNNDIKSLNLVRLLSINKKIWWRNPFNNVLWYPNPRMTKCYYNYFVQMLFYHLLPALVIDGLLKLTGKKPMLVKIQRKIHVAMLALAYFSTNHWTFINNKFYDLKTDILPEDVDSFSYKDETTQIYEFNKQAIIGAKRYLLKEGEDYEDAKKHMQRLWILAKVVNFLWYVGLFWVLIVKLDIMSSVLSNNNGVIVHLMTN</sequence>
<dbReference type="GO" id="GO:0102965">
    <property type="term" value="F:alcohol-forming long-chain fatty acyl-CoA reductase activity"/>
    <property type="evidence" value="ECO:0007669"/>
    <property type="project" value="UniProtKB-EC"/>
</dbReference>
<accession>A0AA38M205</accession>
<dbReference type="Proteomes" id="UP001168821">
    <property type="component" value="Unassembled WGS sequence"/>
</dbReference>
<dbReference type="GO" id="GO:0035336">
    <property type="term" value="P:long-chain fatty-acyl-CoA metabolic process"/>
    <property type="evidence" value="ECO:0007669"/>
    <property type="project" value="TreeGrafter"/>
</dbReference>
<evidence type="ECO:0000259" key="12">
    <source>
        <dbReference type="Pfam" id="PF07993"/>
    </source>
</evidence>
<keyword evidence="3 10" id="KW-0444">Lipid biosynthesis</keyword>
<protein>
    <recommendedName>
        <fullName evidence="10">Fatty acyl-CoA reductase</fullName>
        <ecNumber evidence="10">1.2.1.84</ecNumber>
    </recommendedName>
</protein>
<evidence type="ECO:0000256" key="3">
    <source>
        <dbReference type="ARBA" id="ARBA00022516"/>
    </source>
</evidence>
<dbReference type="PANTHER" id="PTHR11011:SF24">
    <property type="entry name" value="FATTY ACYL-COA REDUCTASE"/>
    <property type="match status" value="1"/>
</dbReference>
<dbReference type="GO" id="GO:0005777">
    <property type="term" value="C:peroxisome"/>
    <property type="evidence" value="ECO:0007669"/>
    <property type="project" value="TreeGrafter"/>
</dbReference>
<evidence type="ECO:0000256" key="6">
    <source>
        <dbReference type="ARBA" id="ARBA00022989"/>
    </source>
</evidence>
<dbReference type="SUPFAM" id="SSF51735">
    <property type="entry name" value="NAD(P)-binding Rossmann-fold domains"/>
    <property type="match status" value="1"/>
</dbReference>
<evidence type="ECO:0000256" key="4">
    <source>
        <dbReference type="ARBA" id="ARBA00022692"/>
    </source>
</evidence>
<proteinExistence type="inferred from homology"/>
<feature type="transmembrane region" description="Helical" evidence="10">
    <location>
        <begin position="391"/>
        <end position="409"/>
    </location>
</feature>
<dbReference type="CDD" id="cd09071">
    <property type="entry name" value="FAR_C"/>
    <property type="match status" value="1"/>
</dbReference>
<dbReference type="CDD" id="cd05236">
    <property type="entry name" value="FAR-N_SDR_e"/>
    <property type="match status" value="1"/>
</dbReference>
<keyword evidence="14" id="KW-1185">Reference proteome</keyword>
<dbReference type="Pfam" id="PF03015">
    <property type="entry name" value="Sterile"/>
    <property type="match status" value="1"/>
</dbReference>
<dbReference type="AlphaFoldDB" id="A0AA38M205"/>
<evidence type="ECO:0000256" key="2">
    <source>
        <dbReference type="ARBA" id="ARBA00005928"/>
    </source>
</evidence>
<keyword evidence="7 10" id="KW-0443">Lipid metabolism</keyword>
<evidence type="ECO:0000259" key="11">
    <source>
        <dbReference type="Pfam" id="PF03015"/>
    </source>
</evidence>
<feature type="domain" description="Fatty acyl-CoA reductase C-terminal" evidence="11">
    <location>
        <begin position="363"/>
        <end position="455"/>
    </location>
</feature>
<feature type="domain" description="Thioester reductase (TE)" evidence="12">
    <location>
        <begin position="17"/>
        <end position="288"/>
    </location>
</feature>
<feature type="transmembrane region" description="Helical" evidence="10">
    <location>
        <begin position="353"/>
        <end position="371"/>
    </location>
</feature>
<comment type="catalytic activity">
    <reaction evidence="9 10">
        <text>a long-chain fatty acyl-CoA + 2 NADPH + 2 H(+) = a long-chain primary fatty alcohol + 2 NADP(+) + CoA</text>
        <dbReference type="Rhea" id="RHEA:52716"/>
        <dbReference type="ChEBI" id="CHEBI:15378"/>
        <dbReference type="ChEBI" id="CHEBI:57287"/>
        <dbReference type="ChEBI" id="CHEBI:57783"/>
        <dbReference type="ChEBI" id="CHEBI:58349"/>
        <dbReference type="ChEBI" id="CHEBI:77396"/>
        <dbReference type="ChEBI" id="CHEBI:83139"/>
        <dbReference type="EC" id="1.2.1.84"/>
    </reaction>
</comment>
<feature type="transmembrane region" description="Helical" evidence="10">
    <location>
        <begin position="469"/>
        <end position="490"/>
    </location>
</feature>
<dbReference type="Pfam" id="PF07993">
    <property type="entry name" value="NAD_binding_4"/>
    <property type="match status" value="1"/>
</dbReference>
<keyword evidence="5 10" id="KW-0521">NADP</keyword>
<evidence type="ECO:0000256" key="8">
    <source>
        <dbReference type="ARBA" id="ARBA00023136"/>
    </source>
</evidence>
<organism evidence="13 14">
    <name type="scientific">Zophobas morio</name>
    <dbReference type="NCBI Taxonomy" id="2755281"/>
    <lineage>
        <taxon>Eukaryota</taxon>
        <taxon>Metazoa</taxon>
        <taxon>Ecdysozoa</taxon>
        <taxon>Arthropoda</taxon>
        <taxon>Hexapoda</taxon>
        <taxon>Insecta</taxon>
        <taxon>Pterygota</taxon>
        <taxon>Neoptera</taxon>
        <taxon>Endopterygota</taxon>
        <taxon>Coleoptera</taxon>
        <taxon>Polyphaga</taxon>
        <taxon>Cucujiformia</taxon>
        <taxon>Tenebrionidae</taxon>
        <taxon>Zophobas</taxon>
    </lineage>
</organism>
<comment type="subcellular location">
    <subcellularLocation>
        <location evidence="1">Membrane</location>
        <topology evidence="1">Multi-pass membrane protein</topology>
    </subcellularLocation>
</comment>
<evidence type="ECO:0000313" key="13">
    <source>
        <dbReference type="EMBL" id="KAJ3639232.1"/>
    </source>
</evidence>
<evidence type="ECO:0000256" key="9">
    <source>
        <dbReference type="ARBA" id="ARBA00052530"/>
    </source>
</evidence>
<dbReference type="EMBL" id="JALNTZ010000011">
    <property type="protein sequence ID" value="KAJ3639232.1"/>
    <property type="molecule type" value="Genomic_DNA"/>
</dbReference>
<keyword evidence="6 10" id="KW-1133">Transmembrane helix</keyword>
<dbReference type="Gene3D" id="3.40.50.720">
    <property type="entry name" value="NAD(P)-binding Rossmann-like Domain"/>
    <property type="match status" value="1"/>
</dbReference>
<dbReference type="InterPro" id="IPR013120">
    <property type="entry name" value="FAR_NAD-bd"/>
</dbReference>
<name>A0AA38M205_9CUCU</name>
<keyword evidence="10" id="KW-0560">Oxidoreductase</keyword>
<dbReference type="PANTHER" id="PTHR11011">
    <property type="entry name" value="MALE STERILITY PROTEIN 2-RELATED"/>
    <property type="match status" value="1"/>
</dbReference>
<dbReference type="EC" id="1.2.1.84" evidence="10"/>
<comment type="function">
    <text evidence="10">Catalyzes the reduction of fatty acyl-CoA to fatty alcohols.</text>
</comment>
<comment type="caution">
    <text evidence="13">The sequence shown here is derived from an EMBL/GenBank/DDBJ whole genome shotgun (WGS) entry which is preliminary data.</text>
</comment>
<evidence type="ECO:0000256" key="1">
    <source>
        <dbReference type="ARBA" id="ARBA00004141"/>
    </source>
</evidence>
<evidence type="ECO:0000256" key="10">
    <source>
        <dbReference type="RuleBase" id="RU363097"/>
    </source>
</evidence>
<dbReference type="InterPro" id="IPR036291">
    <property type="entry name" value="NAD(P)-bd_dom_sf"/>
</dbReference>
<evidence type="ECO:0000256" key="5">
    <source>
        <dbReference type="ARBA" id="ARBA00022857"/>
    </source>
</evidence>
<gene>
    <name evidence="13" type="ORF">Zmor_003912</name>
</gene>
<comment type="similarity">
    <text evidence="2 10">Belongs to the fatty acyl-CoA reductase family.</text>
</comment>
<dbReference type="InterPro" id="IPR026055">
    <property type="entry name" value="FAR"/>
</dbReference>
<keyword evidence="4 10" id="KW-0812">Transmembrane</keyword>
<dbReference type="InterPro" id="IPR033640">
    <property type="entry name" value="FAR_C"/>
</dbReference>